<dbReference type="eggNOG" id="COG0322">
    <property type="taxonomic scope" value="Bacteria"/>
</dbReference>
<organism evidence="8 9">
    <name type="scientific">candidate division TM6 bacterium JCVI TM6SC1</name>
    <dbReference type="NCBI Taxonomy" id="1306947"/>
    <lineage>
        <taxon>Bacteria</taxon>
        <taxon>Candidatus Babelota</taxon>
        <taxon>Vermiphilus</taxon>
    </lineage>
</organism>
<dbReference type="GO" id="GO:0009380">
    <property type="term" value="C:excinuclease repair complex"/>
    <property type="evidence" value="ECO:0007669"/>
    <property type="project" value="TreeGrafter"/>
</dbReference>
<reference evidence="8 9" key="1">
    <citation type="journal article" date="2013" name="Proc. Natl. Acad. Sci. U.S.A.">
        <title>Candidate phylum TM6 genome recovered from a hospital sink biofilm provides genomic insights into this uncultivated phylum.</title>
        <authorList>
            <person name="McLean J.S."/>
            <person name="Lombardo M.J."/>
            <person name="Badger J.H."/>
            <person name="Edlund A."/>
            <person name="Novotny M."/>
            <person name="Yee-Greenbaum J."/>
            <person name="Vyahhi N."/>
            <person name="Hall A.P."/>
            <person name="Yang Y."/>
            <person name="Dupont C.L."/>
            <person name="Ziegler M.G."/>
            <person name="Chitsaz H."/>
            <person name="Allen A.E."/>
            <person name="Yooseph S."/>
            <person name="Tesler G."/>
            <person name="Pevzner P.A."/>
            <person name="Friedman R.M."/>
            <person name="Nealson K.H."/>
            <person name="Venter J.C."/>
            <person name="Lasken R.S."/>
        </authorList>
    </citation>
    <scope>NUCLEOTIDE SEQUENCE [LARGE SCALE GENOMIC DNA]</scope>
    <source>
        <strain evidence="8 9">TM6SC1</strain>
    </source>
</reference>
<keyword evidence="2" id="KW-0227">DNA damage</keyword>
<dbReference type="InterPro" id="IPR035901">
    <property type="entry name" value="GIY-YIG_endonuc_sf"/>
</dbReference>
<dbReference type="PROSITE" id="PS50164">
    <property type="entry name" value="GIY_YIG"/>
    <property type="match status" value="1"/>
</dbReference>
<keyword evidence="1" id="KW-0963">Cytoplasm</keyword>
<dbReference type="STRING" id="1306947.J120_00315"/>
<evidence type="ECO:0000313" key="8">
    <source>
        <dbReference type="EMBL" id="KIX85416.1"/>
    </source>
</evidence>
<dbReference type="Gene3D" id="3.30.420.340">
    <property type="entry name" value="UvrC, RNAse H endonuclease domain"/>
    <property type="match status" value="1"/>
</dbReference>
<feature type="domain" description="GIY-YIG" evidence="6">
    <location>
        <begin position="7"/>
        <end position="85"/>
    </location>
</feature>
<evidence type="ECO:0000256" key="3">
    <source>
        <dbReference type="ARBA" id="ARBA00022769"/>
    </source>
</evidence>
<evidence type="ECO:0000256" key="5">
    <source>
        <dbReference type="ARBA" id="ARBA00023204"/>
    </source>
</evidence>
<accession>A0A0D2JEB7</accession>
<dbReference type="InterPro" id="IPR001162">
    <property type="entry name" value="UvrC_RNase_H_dom"/>
</dbReference>
<dbReference type="SMART" id="SM00465">
    <property type="entry name" value="GIYc"/>
    <property type="match status" value="1"/>
</dbReference>
<keyword evidence="3" id="KW-0228">DNA excision</keyword>
<name>A0A0D2JEB7_9BACT</name>
<dbReference type="FunFam" id="3.40.1440.10:FF:000001">
    <property type="entry name" value="UvrABC system protein C"/>
    <property type="match status" value="1"/>
</dbReference>
<protein>
    <recommendedName>
        <fullName evidence="10">Excinuclease ABC subunit C</fullName>
    </recommendedName>
</protein>
<evidence type="ECO:0000259" key="6">
    <source>
        <dbReference type="PROSITE" id="PS50164"/>
    </source>
</evidence>
<comment type="caution">
    <text evidence="8">The sequence shown here is derived from an EMBL/GenBank/DDBJ whole genome shotgun (WGS) entry which is preliminary data.</text>
</comment>
<proteinExistence type="predicted"/>
<evidence type="ECO:0000259" key="7">
    <source>
        <dbReference type="PROSITE" id="PS50165"/>
    </source>
</evidence>
<gene>
    <name evidence="8" type="ORF">J120_00315</name>
</gene>
<keyword evidence="5" id="KW-0234">DNA repair</keyword>
<dbReference type="InterPro" id="IPR050066">
    <property type="entry name" value="UvrABC_protein_C"/>
</dbReference>
<feature type="domain" description="UvrC family homology region profile" evidence="7">
    <location>
        <begin position="261"/>
        <end position="354"/>
    </location>
</feature>
<dbReference type="InterPro" id="IPR000305">
    <property type="entry name" value="GIY-YIG_endonuc"/>
</dbReference>
<keyword evidence="4" id="KW-0267">Excision nuclease</keyword>
<dbReference type="Gene3D" id="3.40.1440.10">
    <property type="entry name" value="GIY-YIG endonuclease"/>
    <property type="match status" value="1"/>
</dbReference>
<dbReference type="PANTHER" id="PTHR30562:SF1">
    <property type="entry name" value="UVRABC SYSTEM PROTEIN C"/>
    <property type="match status" value="1"/>
</dbReference>
<sequence length="415" mass="47477">MEKRFPDAPGVYFFKSTDNKIIYIGKAKSLKNRLNTYFVKNNKDWKVLALLEEHASVEWVLTTTEIEALLLEAQMIKEHQPKYNVLLKNGQPFIYIMFTKADLPVIQLVRSKKDKGTYFGPFLHKNDARQVYYFLKETFKLSMCNKKIANGCLDYHLGRCAGSCKNEFSDQDYKFRVELAIDALSYDHQSFITKLKEKIAEHSKSFEFEKARTLSRYVEGMETIFKTIKVKFDQSKFADQLITVTSPVKSPSQTPESALHLQALLGTPTPVVTVDCFDISHFQSSSIVGSCVRFTNGVPEKNKFRKFKIRSLIEQNDYAALQEIIARRYKNGDIPDLILIDGGKGQLSAARAVMPDAQMISLAKREETIFGAQFPEGKKLDLHNPAGALLIALRDYAHHFAISYHRYRRSSHLKS</sequence>
<dbReference type="Pfam" id="PF01541">
    <property type="entry name" value="GIY-YIG"/>
    <property type="match status" value="1"/>
</dbReference>
<evidence type="ECO:0008006" key="10">
    <source>
        <dbReference type="Google" id="ProtNLM"/>
    </source>
</evidence>
<evidence type="ECO:0000256" key="1">
    <source>
        <dbReference type="ARBA" id="ARBA00022490"/>
    </source>
</evidence>
<dbReference type="SUPFAM" id="SSF82771">
    <property type="entry name" value="GIY-YIG endonuclease"/>
    <property type="match status" value="1"/>
</dbReference>
<dbReference type="Proteomes" id="UP000032214">
    <property type="component" value="Unassembled WGS sequence"/>
</dbReference>
<evidence type="ECO:0000256" key="4">
    <source>
        <dbReference type="ARBA" id="ARBA00022881"/>
    </source>
</evidence>
<dbReference type="AlphaFoldDB" id="A0A0D2JEB7"/>
<dbReference type="EMBL" id="ARQD01000001">
    <property type="protein sequence ID" value="KIX85416.1"/>
    <property type="molecule type" value="Genomic_DNA"/>
</dbReference>
<dbReference type="PANTHER" id="PTHR30562">
    <property type="entry name" value="UVRC/OXIDOREDUCTASE"/>
    <property type="match status" value="1"/>
</dbReference>
<dbReference type="GO" id="GO:0009381">
    <property type="term" value="F:excinuclease ABC activity"/>
    <property type="evidence" value="ECO:0007669"/>
    <property type="project" value="InterPro"/>
</dbReference>
<dbReference type="InterPro" id="IPR047296">
    <property type="entry name" value="GIY-YIG_UvrC_Cho"/>
</dbReference>
<keyword evidence="9" id="KW-1185">Reference proteome</keyword>
<dbReference type="GO" id="GO:0006289">
    <property type="term" value="P:nucleotide-excision repair"/>
    <property type="evidence" value="ECO:0007669"/>
    <property type="project" value="InterPro"/>
</dbReference>
<evidence type="ECO:0000313" key="9">
    <source>
        <dbReference type="Proteomes" id="UP000032214"/>
    </source>
</evidence>
<dbReference type="PROSITE" id="PS50165">
    <property type="entry name" value="UVRC"/>
    <property type="match status" value="1"/>
</dbReference>
<dbReference type="Pfam" id="PF08459">
    <property type="entry name" value="UvrC_RNaseH_dom"/>
    <property type="match status" value="1"/>
</dbReference>
<dbReference type="InterPro" id="IPR038476">
    <property type="entry name" value="UvrC_RNase_H_dom_sf"/>
</dbReference>
<evidence type="ECO:0000256" key="2">
    <source>
        <dbReference type="ARBA" id="ARBA00022763"/>
    </source>
</evidence>
<dbReference type="CDD" id="cd10434">
    <property type="entry name" value="GIY-YIG_UvrC_Cho"/>
    <property type="match status" value="1"/>
</dbReference>